<evidence type="ECO:0000256" key="1">
    <source>
        <dbReference type="SAM" id="MobiDB-lite"/>
    </source>
</evidence>
<keyword evidence="3" id="KW-0732">Signal</keyword>
<gene>
    <name evidence="5" type="primary">LOC140704312</name>
</gene>
<feature type="signal peptide" evidence="3">
    <location>
        <begin position="1"/>
        <end position="22"/>
    </location>
</feature>
<dbReference type="GeneID" id="140704312"/>
<dbReference type="RefSeq" id="XP_072845271.1">
    <property type="nucleotide sequence ID" value="XM_072989170.1"/>
</dbReference>
<evidence type="ECO:0000256" key="3">
    <source>
        <dbReference type="SAM" id="SignalP"/>
    </source>
</evidence>
<keyword evidence="4" id="KW-1185">Reference proteome</keyword>
<name>A0ABM5FIN9_9SAUR</name>
<evidence type="ECO:0000313" key="4">
    <source>
        <dbReference type="Proteomes" id="UP001652642"/>
    </source>
</evidence>
<proteinExistence type="predicted"/>
<feature type="transmembrane region" description="Helical" evidence="2">
    <location>
        <begin position="270"/>
        <end position="298"/>
    </location>
</feature>
<evidence type="ECO:0000256" key="2">
    <source>
        <dbReference type="SAM" id="Phobius"/>
    </source>
</evidence>
<dbReference type="Proteomes" id="UP001652642">
    <property type="component" value="Chromosome 2"/>
</dbReference>
<evidence type="ECO:0000313" key="5">
    <source>
        <dbReference type="RefSeq" id="XP_072845271.1"/>
    </source>
</evidence>
<reference evidence="5" key="2">
    <citation type="submission" date="2025-08" db="UniProtKB">
        <authorList>
            <consortium name="RefSeq"/>
        </authorList>
    </citation>
    <scope>IDENTIFICATION</scope>
</reference>
<keyword evidence="2" id="KW-0472">Membrane</keyword>
<keyword evidence="2" id="KW-0812">Transmembrane</keyword>
<keyword evidence="2" id="KW-1133">Transmembrane helix</keyword>
<feature type="chain" id="PRO_5046179240" evidence="3">
    <location>
        <begin position="23"/>
        <end position="316"/>
    </location>
</feature>
<feature type="region of interest" description="Disordered" evidence="1">
    <location>
        <begin position="115"/>
        <end position="138"/>
    </location>
</feature>
<reference evidence="4" key="1">
    <citation type="submission" date="2025-05" db="UniProtKB">
        <authorList>
            <consortium name="RefSeq"/>
        </authorList>
    </citation>
    <scope>NUCLEOTIDE SEQUENCE [LARGE SCALE GENOMIC DNA]</scope>
</reference>
<protein>
    <submittedName>
        <fullName evidence="5">Uncharacterized protein</fullName>
    </submittedName>
</protein>
<sequence length="316" mass="33228">MDPVLAAIWEVIFAALLCLGEAGPIMAGGTPKIQPKISQLRIFEMKIIPPASADEEASTNLRTTPCTNSKEYTIAFTATITTPDEASHTPIATVKICSTITLKVTIGDAPSATGLEGPVSGDAPATLTTSPGVPSNAYEDVSKNAVQRIMDTVSAKTHSAMSSATVGPEGVTTQNKFSATEAERDSSFLQELYSDTEDASLTAKPQNVILPTENTTGSTGGNIYPSVYEDTSTQAMATNFQNATSPPKESFGDAQGNSATCYSDCDAFPAWATALLCMATAFIVFMLVGLLFLIPYCIKLGQPTVMPYSSSPRYSA</sequence>
<organism evidence="4 5">
    <name type="scientific">Pogona vitticeps</name>
    <name type="common">central bearded dragon</name>
    <dbReference type="NCBI Taxonomy" id="103695"/>
    <lineage>
        <taxon>Eukaryota</taxon>
        <taxon>Metazoa</taxon>
        <taxon>Chordata</taxon>
        <taxon>Craniata</taxon>
        <taxon>Vertebrata</taxon>
        <taxon>Euteleostomi</taxon>
        <taxon>Lepidosauria</taxon>
        <taxon>Squamata</taxon>
        <taxon>Bifurcata</taxon>
        <taxon>Unidentata</taxon>
        <taxon>Episquamata</taxon>
        <taxon>Toxicofera</taxon>
        <taxon>Iguania</taxon>
        <taxon>Acrodonta</taxon>
        <taxon>Agamidae</taxon>
        <taxon>Amphibolurinae</taxon>
        <taxon>Pogona</taxon>
    </lineage>
</organism>
<accession>A0ABM5FIN9</accession>